<dbReference type="Proteomes" id="UP000030748">
    <property type="component" value="Unassembled WGS sequence"/>
</dbReference>
<evidence type="ECO:0000313" key="2">
    <source>
        <dbReference type="Proteomes" id="UP000030748"/>
    </source>
</evidence>
<keyword evidence="2" id="KW-1185">Reference proteome</keyword>
<organism evidence="1 2">
    <name type="scientific">Erythranthe guttata</name>
    <name type="common">Yellow monkey flower</name>
    <name type="synonym">Mimulus guttatus</name>
    <dbReference type="NCBI Taxonomy" id="4155"/>
    <lineage>
        <taxon>Eukaryota</taxon>
        <taxon>Viridiplantae</taxon>
        <taxon>Streptophyta</taxon>
        <taxon>Embryophyta</taxon>
        <taxon>Tracheophyta</taxon>
        <taxon>Spermatophyta</taxon>
        <taxon>Magnoliopsida</taxon>
        <taxon>eudicotyledons</taxon>
        <taxon>Gunneridae</taxon>
        <taxon>Pentapetalae</taxon>
        <taxon>asterids</taxon>
        <taxon>lamiids</taxon>
        <taxon>Lamiales</taxon>
        <taxon>Phrymaceae</taxon>
        <taxon>Erythranthe</taxon>
    </lineage>
</organism>
<accession>A0A022R2G0</accession>
<name>A0A022R2G0_ERYGU</name>
<sequence length="162" mass="19003">MFALGSPKARSRELEVQASGSNHLNENKVHPMHFEWLRVFLSIKKKKKIKKMGYHYEFTFIQNITYKTSLVPVQRKRNIQNIHLNHILIRFDSIVPVHRNRAQPITLNARENSKLPILVIDPRSIKNPKTNQHSTLNPGQIYPHVSPIRTRNVTVIRHQVIR</sequence>
<dbReference type="AlphaFoldDB" id="A0A022R2G0"/>
<protein>
    <submittedName>
        <fullName evidence="1">Uncharacterized protein</fullName>
    </submittedName>
</protein>
<dbReference type="EMBL" id="KI630810">
    <property type="protein sequence ID" value="EYU33000.1"/>
    <property type="molecule type" value="Genomic_DNA"/>
</dbReference>
<reference evidence="1 2" key="1">
    <citation type="journal article" date="2013" name="Proc. Natl. Acad. Sci. U.S.A.">
        <title>Fine-scale variation in meiotic recombination in Mimulus inferred from population shotgun sequencing.</title>
        <authorList>
            <person name="Hellsten U."/>
            <person name="Wright K.M."/>
            <person name="Jenkins J."/>
            <person name="Shu S."/>
            <person name="Yuan Y."/>
            <person name="Wessler S.R."/>
            <person name="Schmutz J."/>
            <person name="Willis J.H."/>
            <person name="Rokhsar D.S."/>
        </authorList>
    </citation>
    <scope>NUCLEOTIDE SEQUENCE [LARGE SCALE GENOMIC DNA]</scope>
    <source>
        <strain evidence="2">cv. DUN x IM62</strain>
    </source>
</reference>
<proteinExistence type="predicted"/>
<evidence type="ECO:0000313" key="1">
    <source>
        <dbReference type="EMBL" id="EYU33000.1"/>
    </source>
</evidence>
<gene>
    <name evidence="1" type="ORF">MIMGU_mgv1a015285mg</name>
</gene>